<keyword evidence="1" id="KW-0812">Transmembrane</keyword>
<organism evidence="2 3">
    <name type="scientific">Agathobacter rectalis</name>
    <dbReference type="NCBI Taxonomy" id="39491"/>
    <lineage>
        <taxon>Bacteria</taxon>
        <taxon>Bacillati</taxon>
        <taxon>Bacillota</taxon>
        <taxon>Clostridia</taxon>
        <taxon>Lachnospirales</taxon>
        <taxon>Lachnospiraceae</taxon>
        <taxon>Agathobacter</taxon>
    </lineage>
</organism>
<protein>
    <submittedName>
        <fullName evidence="2">Uncharacterized protein</fullName>
    </submittedName>
</protein>
<feature type="transmembrane region" description="Helical" evidence="1">
    <location>
        <begin position="133"/>
        <end position="152"/>
    </location>
</feature>
<dbReference type="AlphaFoldDB" id="A0A396FH32"/>
<name>A0A396FH32_9FIRM</name>
<evidence type="ECO:0000313" key="2">
    <source>
        <dbReference type="EMBL" id="RHL81458.1"/>
    </source>
</evidence>
<dbReference type="RefSeq" id="WP_118375159.1">
    <property type="nucleotide sequence ID" value="NZ_QRPB01000004.1"/>
</dbReference>
<sequence>MNDNIILDTNAFVYLMNIEQGKTNTMCIEKKTVDDKRFYWLCRNANHLFITGQSLYELFWQSIRNTNDFQDFAVLYDAIAKYRRIYNVNFSVLNDVDGIFDLKLFQEQYKNNKVDTRYFIEQKRRYECKKIKILLYTLYISAIATILDYYNIYIPESYYGNITNYIESELNEISKKYYSKIGISNRDYDKKIELILGKVWNDTINEIAIKENILLKKFPEVEYNGSGTDYMHKLFFEIKKFDSSIFRRFDETLDEIVENLKLRRGGKEESCLYLKRICKRSIYDRVKIRKNDGIDYSIMTCLAKEKIINETDKDIDLINTFSLTFDANLYNFSKENSVLYKKEIYDELLK</sequence>
<proteinExistence type="predicted"/>
<accession>A0A396FH32</accession>
<evidence type="ECO:0000256" key="1">
    <source>
        <dbReference type="SAM" id="Phobius"/>
    </source>
</evidence>
<reference evidence="2 3" key="1">
    <citation type="submission" date="2018-08" db="EMBL/GenBank/DDBJ databases">
        <title>A genome reference for cultivated species of the human gut microbiota.</title>
        <authorList>
            <person name="Zou Y."/>
            <person name="Xue W."/>
            <person name="Luo G."/>
        </authorList>
    </citation>
    <scope>NUCLEOTIDE SEQUENCE [LARGE SCALE GENOMIC DNA]</scope>
    <source>
        <strain evidence="2 3">AF36-2BH</strain>
    </source>
</reference>
<comment type="caution">
    <text evidence="2">The sequence shown here is derived from an EMBL/GenBank/DDBJ whole genome shotgun (WGS) entry which is preliminary data.</text>
</comment>
<keyword evidence="1" id="KW-0472">Membrane</keyword>
<evidence type="ECO:0000313" key="3">
    <source>
        <dbReference type="Proteomes" id="UP000266698"/>
    </source>
</evidence>
<gene>
    <name evidence="2" type="ORF">DW001_05085</name>
</gene>
<dbReference type="Proteomes" id="UP000266698">
    <property type="component" value="Unassembled WGS sequence"/>
</dbReference>
<keyword evidence="1" id="KW-1133">Transmembrane helix</keyword>
<dbReference type="EMBL" id="QRPB01000004">
    <property type="protein sequence ID" value="RHL81458.1"/>
    <property type="molecule type" value="Genomic_DNA"/>
</dbReference>